<keyword evidence="2" id="KW-0734">Signal transduction inhibitor</keyword>
<evidence type="ECO:0000313" key="4">
    <source>
        <dbReference type="EMBL" id="GCC17362.1"/>
    </source>
</evidence>
<dbReference type="GO" id="GO:0009968">
    <property type="term" value="P:negative regulation of signal transduction"/>
    <property type="evidence" value="ECO:0007669"/>
    <property type="project" value="UniProtKB-KW"/>
</dbReference>
<name>A0A401RGT0_CHIPU</name>
<organism evidence="4 5">
    <name type="scientific">Chiloscyllium punctatum</name>
    <name type="common">Brownbanded bambooshark</name>
    <name type="synonym">Hemiscyllium punctatum</name>
    <dbReference type="NCBI Taxonomy" id="137246"/>
    <lineage>
        <taxon>Eukaryota</taxon>
        <taxon>Metazoa</taxon>
        <taxon>Chordata</taxon>
        <taxon>Craniata</taxon>
        <taxon>Vertebrata</taxon>
        <taxon>Chondrichthyes</taxon>
        <taxon>Elasmobranchii</taxon>
        <taxon>Galeomorphii</taxon>
        <taxon>Galeoidea</taxon>
        <taxon>Orectolobiformes</taxon>
        <taxon>Hemiscylliidae</taxon>
        <taxon>Chiloscyllium</taxon>
    </lineage>
</organism>
<dbReference type="OrthoDB" id="9944331at2759"/>
<keyword evidence="5" id="KW-1185">Reference proteome</keyword>
<gene>
    <name evidence="4" type="ORF">chiPu_0020542</name>
</gene>
<proteinExistence type="inferred from homology"/>
<dbReference type="PANTHER" id="PTHR21029">
    <property type="entry name" value="R-SEVEN BINDING PROTEIN (R7BP) HOMOLOG"/>
    <property type="match status" value="1"/>
</dbReference>
<dbReference type="EMBL" id="BEZZ01002694">
    <property type="protein sequence ID" value="GCC17362.1"/>
    <property type="molecule type" value="Genomic_DNA"/>
</dbReference>
<evidence type="ECO:0000313" key="5">
    <source>
        <dbReference type="Proteomes" id="UP000287033"/>
    </source>
</evidence>
<comment type="caution">
    <text evidence="4">The sequence shown here is derived from an EMBL/GenBank/DDBJ whole genome shotgun (WGS) entry which is preliminary data.</text>
</comment>
<comment type="similarity">
    <text evidence="1">Belongs to the RGS7BP/RGS9BP family.</text>
</comment>
<accession>A0A401RGT0</accession>
<evidence type="ECO:0000256" key="2">
    <source>
        <dbReference type="ARBA" id="ARBA00022700"/>
    </source>
</evidence>
<evidence type="ECO:0000256" key="3">
    <source>
        <dbReference type="SAM" id="MobiDB-lite"/>
    </source>
</evidence>
<dbReference type="Proteomes" id="UP000287033">
    <property type="component" value="Unassembled WGS sequence"/>
</dbReference>
<feature type="region of interest" description="Disordered" evidence="3">
    <location>
        <begin position="196"/>
        <end position="243"/>
    </location>
</feature>
<dbReference type="OMA" id="WTVESTH"/>
<sequence>MSSVCGSRLSLIPSQALSCLRSYLLSHLSEPGWGTEMLNECRQIQELLNTLSASHHELALCLGATCDSIRLRQKLQEIRGTVHQQSAVTGAKLTFLLSSTQSLKPEQRAELQRMCMLFTSCMELFHRDLRQVHQLDLLFPLDVPKFLTKTGVTCDPSGPSSEQSAEGAAAGELNLDALILEVGRLLREMETKVQTPIWSSDATTEPWAEVTSGDGPDTASTDELTEEEAGDSSSSCRDCCVIS</sequence>
<evidence type="ECO:0000256" key="1">
    <source>
        <dbReference type="ARBA" id="ARBA00007457"/>
    </source>
</evidence>
<dbReference type="InterPro" id="IPR026512">
    <property type="entry name" value="RGS7BP/RGS9BP"/>
</dbReference>
<dbReference type="AlphaFoldDB" id="A0A401RGT0"/>
<protein>
    <submittedName>
        <fullName evidence="4">Uncharacterized protein</fullName>
    </submittedName>
</protein>
<reference evidence="4 5" key="1">
    <citation type="journal article" date="2018" name="Nat. Ecol. Evol.">
        <title>Shark genomes provide insights into elasmobranch evolution and the origin of vertebrates.</title>
        <authorList>
            <person name="Hara Y"/>
            <person name="Yamaguchi K"/>
            <person name="Onimaru K"/>
            <person name="Kadota M"/>
            <person name="Koyanagi M"/>
            <person name="Keeley SD"/>
            <person name="Tatsumi K"/>
            <person name="Tanaka K"/>
            <person name="Motone F"/>
            <person name="Kageyama Y"/>
            <person name="Nozu R"/>
            <person name="Adachi N"/>
            <person name="Nishimura O"/>
            <person name="Nakagawa R"/>
            <person name="Tanegashima C"/>
            <person name="Kiyatake I"/>
            <person name="Matsumoto R"/>
            <person name="Murakumo K"/>
            <person name="Nishida K"/>
            <person name="Terakita A"/>
            <person name="Kuratani S"/>
            <person name="Sato K"/>
            <person name="Hyodo S Kuraku.S."/>
        </authorList>
    </citation>
    <scope>NUCLEOTIDE SEQUENCE [LARGE SCALE GENOMIC DNA]</scope>
</reference>